<feature type="region of interest" description="Disordered" evidence="1">
    <location>
        <begin position="35"/>
        <end position="115"/>
    </location>
</feature>
<gene>
    <name evidence="2" type="ORF">Cpir12675_000992</name>
</gene>
<keyword evidence="3" id="KW-1185">Reference proteome</keyword>
<dbReference type="EMBL" id="JAWDJO010000013">
    <property type="protein sequence ID" value="KAL1900410.1"/>
    <property type="molecule type" value="Genomic_DNA"/>
</dbReference>
<evidence type="ECO:0000256" key="1">
    <source>
        <dbReference type="SAM" id="MobiDB-lite"/>
    </source>
</evidence>
<evidence type="ECO:0000313" key="3">
    <source>
        <dbReference type="Proteomes" id="UP001583280"/>
    </source>
</evidence>
<name>A0ABR3ZJ14_9PEZI</name>
<sequence>MLNLLNSLEARCEREKSQMTAEAIKYMILSGAQGVTEPISSGREGGWKRQPASKPTAKPLEKEKAEDKTPSSAPGRKKAPSFADMSRRAASKSSGIQSPAKSVKSYEAAKQGGQW</sequence>
<organism evidence="2 3">
    <name type="scientific">Ceratocystis pirilliformis</name>
    <dbReference type="NCBI Taxonomy" id="259994"/>
    <lineage>
        <taxon>Eukaryota</taxon>
        <taxon>Fungi</taxon>
        <taxon>Dikarya</taxon>
        <taxon>Ascomycota</taxon>
        <taxon>Pezizomycotina</taxon>
        <taxon>Sordariomycetes</taxon>
        <taxon>Hypocreomycetidae</taxon>
        <taxon>Microascales</taxon>
        <taxon>Ceratocystidaceae</taxon>
        <taxon>Ceratocystis</taxon>
    </lineage>
</organism>
<feature type="compositionally biased region" description="Polar residues" evidence="1">
    <location>
        <begin position="91"/>
        <end position="100"/>
    </location>
</feature>
<reference evidence="2 3" key="1">
    <citation type="journal article" date="2024" name="IMA Fungus">
        <title>IMA Genome - F19 : A genome assembly and annotation guide to empower mycologists, including annotated draft genome sequences of Ceratocystis pirilliformis, Diaporthe australafricana, Fusarium ophioides, Paecilomyces lecythidis, and Sporothrix stenoceras.</title>
        <authorList>
            <person name="Aylward J."/>
            <person name="Wilson A.M."/>
            <person name="Visagie C.M."/>
            <person name="Spraker J."/>
            <person name="Barnes I."/>
            <person name="Buitendag C."/>
            <person name="Ceriani C."/>
            <person name="Del Mar Angel L."/>
            <person name="du Plessis D."/>
            <person name="Fuchs T."/>
            <person name="Gasser K."/>
            <person name="Kramer D."/>
            <person name="Li W."/>
            <person name="Munsamy K."/>
            <person name="Piso A."/>
            <person name="Price J.L."/>
            <person name="Sonnekus B."/>
            <person name="Thomas C."/>
            <person name="van der Nest A."/>
            <person name="van Dijk A."/>
            <person name="van Heerden A."/>
            <person name="van Vuuren N."/>
            <person name="Yilmaz N."/>
            <person name="Duong T.A."/>
            <person name="van der Merwe N.A."/>
            <person name="Wingfield M.J."/>
            <person name="Wingfield B.D."/>
        </authorList>
    </citation>
    <scope>NUCLEOTIDE SEQUENCE [LARGE SCALE GENOMIC DNA]</scope>
    <source>
        <strain evidence="2 3">CMW 12675</strain>
    </source>
</reference>
<comment type="caution">
    <text evidence="2">The sequence shown here is derived from an EMBL/GenBank/DDBJ whole genome shotgun (WGS) entry which is preliminary data.</text>
</comment>
<feature type="compositionally biased region" description="Basic and acidic residues" evidence="1">
    <location>
        <begin position="59"/>
        <end position="69"/>
    </location>
</feature>
<evidence type="ECO:0000313" key="2">
    <source>
        <dbReference type="EMBL" id="KAL1900410.1"/>
    </source>
</evidence>
<protein>
    <submittedName>
        <fullName evidence="2">Uncharacterized protein</fullName>
    </submittedName>
</protein>
<accession>A0ABR3ZJ14</accession>
<proteinExistence type="predicted"/>
<dbReference type="Proteomes" id="UP001583280">
    <property type="component" value="Unassembled WGS sequence"/>
</dbReference>